<dbReference type="EMBL" id="UYRT01004691">
    <property type="protein sequence ID" value="VDK37014.1"/>
    <property type="molecule type" value="Genomic_DNA"/>
</dbReference>
<proteinExistence type="predicted"/>
<dbReference type="WBParaSite" id="GPUH_0000293501-mRNA-1">
    <property type="protein sequence ID" value="GPUH_0000293501-mRNA-1"/>
    <property type="gene ID" value="GPUH_0000293501"/>
</dbReference>
<feature type="compositionally biased region" description="Polar residues" evidence="1">
    <location>
        <begin position="108"/>
        <end position="117"/>
    </location>
</feature>
<dbReference type="AlphaFoldDB" id="A0A183D2I9"/>
<evidence type="ECO:0000313" key="3">
    <source>
        <dbReference type="Proteomes" id="UP000271098"/>
    </source>
</evidence>
<feature type="region of interest" description="Disordered" evidence="1">
    <location>
        <begin position="77"/>
        <end position="140"/>
    </location>
</feature>
<feature type="compositionally biased region" description="Basic and acidic residues" evidence="1">
    <location>
        <begin position="120"/>
        <end position="131"/>
    </location>
</feature>
<evidence type="ECO:0000256" key="1">
    <source>
        <dbReference type="SAM" id="MobiDB-lite"/>
    </source>
</evidence>
<evidence type="ECO:0000313" key="4">
    <source>
        <dbReference type="WBParaSite" id="GPUH_0000293501-mRNA-1"/>
    </source>
</evidence>
<protein>
    <submittedName>
        <fullName evidence="4">CAF1C_H4-bd domain-containing protein</fullName>
    </submittedName>
</protein>
<evidence type="ECO:0000313" key="2">
    <source>
        <dbReference type="EMBL" id="VDK37014.1"/>
    </source>
</evidence>
<name>A0A183D2I9_9BILA</name>
<keyword evidence="3" id="KW-1185">Reference proteome</keyword>
<organism evidence="4">
    <name type="scientific">Gongylonema pulchrum</name>
    <dbReference type="NCBI Taxonomy" id="637853"/>
    <lineage>
        <taxon>Eukaryota</taxon>
        <taxon>Metazoa</taxon>
        <taxon>Ecdysozoa</taxon>
        <taxon>Nematoda</taxon>
        <taxon>Chromadorea</taxon>
        <taxon>Rhabditida</taxon>
        <taxon>Spirurina</taxon>
        <taxon>Spiruromorpha</taxon>
        <taxon>Spiruroidea</taxon>
        <taxon>Gongylonematidae</taxon>
        <taxon>Gongylonema</taxon>
    </lineage>
</organism>
<feature type="compositionally biased region" description="Acidic residues" evidence="1">
    <location>
        <begin position="77"/>
        <end position="93"/>
    </location>
</feature>
<dbReference type="Proteomes" id="UP000271098">
    <property type="component" value="Unassembled WGS sequence"/>
</dbReference>
<sequence length="190" mass="20755">MQPPTTIEGVREIPKEMLEYSSEPDDLEVEDEFVEYDEAACKEADEDVAKEPGAEPAVCAKIGEAVTEDSENMIAYYEEEEDQEVDGGDEEGPCDSAAGESSGGGGTQKNASTTNNAAELKAEQIDGKKPANETNGGKNECAEKQLPALPFIDFHKAHHYLLLPVDWNGAPEFQWRSESFFSLILCAIFE</sequence>
<reference evidence="2 3" key="2">
    <citation type="submission" date="2018-11" db="EMBL/GenBank/DDBJ databases">
        <authorList>
            <consortium name="Pathogen Informatics"/>
        </authorList>
    </citation>
    <scope>NUCLEOTIDE SEQUENCE [LARGE SCALE GENOMIC DNA]</scope>
</reference>
<dbReference type="OrthoDB" id="5877007at2759"/>
<accession>A0A183D2I9</accession>
<gene>
    <name evidence="2" type="ORF">GPUH_LOCUS2930</name>
</gene>
<reference evidence="4" key="1">
    <citation type="submission" date="2016-06" db="UniProtKB">
        <authorList>
            <consortium name="WormBaseParasite"/>
        </authorList>
    </citation>
    <scope>IDENTIFICATION</scope>
</reference>